<keyword evidence="1 10" id="KW-0150">Chloroplast</keyword>
<dbReference type="InterPro" id="IPR037279">
    <property type="entry name" value="PSI_PsaM_sf"/>
</dbReference>
<feature type="transmembrane region" description="Helical" evidence="9">
    <location>
        <begin position="6"/>
        <end position="25"/>
    </location>
</feature>
<keyword evidence="4 9" id="KW-0812">Transmembrane</keyword>
<dbReference type="SMR" id="A0A0G3VQU7"/>
<dbReference type="HAMAP" id="MF_00828">
    <property type="entry name" value="PSI_PsaM"/>
    <property type="match status" value="1"/>
</dbReference>
<dbReference type="InterPro" id="IPR010010">
    <property type="entry name" value="PSI_PsaM"/>
</dbReference>
<evidence type="ECO:0000256" key="8">
    <source>
        <dbReference type="ARBA" id="ARBA00023136"/>
    </source>
</evidence>
<evidence type="ECO:0000256" key="7">
    <source>
        <dbReference type="ARBA" id="ARBA00023078"/>
    </source>
</evidence>
<dbReference type="GO" id="GO:0009535">
    <property type="term" value="C:chloroplast thylakoid membrane"/>
    <property type="evidence" value="ECO:0007669"/>
    <property type="project" value="UniProtKB-SubCell"/>
</dbReference>
<dbReference type="Pfam" id="PF07465">
    <property type="entry name" value="PsaM"/>
    <property type="match status" value="1"/>
</dbReference>
<evidence type="ECO:0000256" key="6">
    <source>
        <dbReference type="ARBA" id="ARBA00022989"/>
    </source>
</evidence>
<comment type="similarity">
    <text evidence="9">Belongs to the PsaM family.</text>
</comment>
<dbReference type="AlphaFoldDB" id="A0A0G3VQU7"/>
<name>A0A0G3VQU7_EUGGR</name>
<dbReference type="NCBIfam" id="TIGR03053">
    <property type="entry name" value="PS_I_psaM"/>
    <property type="match status" value="1"/>
</dbReference>
<dbReference type="EMBL" id="KP686076">
    <property type="protein sequence ID" value="AKL82350.1"/>
    <property type="molecule type" value="Genomic_DNA"/>
</dbReference>
<accession>A0A0G3VQU7</accession>
<sequence>MEITTNQVYIALLASLIPAFFAFKLGKSLNQ</sequence>
<keyword evidence="8 9" id="KW-0472">Membrane</keyword>
<keyword evidence="6 9" id="KW-1133">Transmembrane helix</keyword>
<proteinExistence type="inferred from homology"/>
<keyword evidence="5 9" id="KW-0603">Photosystem I</keyword>
<evidence type="ECO:0000256" key="2">
    <source>
        <dbReference type="ARBA" id="ARBA00022531"/>
    </source>
</evidence>
<evidence type="ECO:0000256" key="3">
    <source>
        <dbReference type="ARBA" id="ARBA00022640"/>
    </source>
</evidence>
<evidence type="ECO:0000313" key="10">
    <source>
        <dbReference type="EMBL" id="AKL82350.1"/>
    </source>
</evidence>
<evidence type="ECO:0000256" key="9">
    <source>
        <dbReference type="HAMAP-Rule" id="MF_00828"/>
    </source>
</evidence>
<protein>
    <recommendedName>
        <fullName evidence="9">Photosystem I reaction center subunit XII</fullName>
    </recommendedName>
    <alternativeName>
        <fullName evidence="9">PSI-M</fullName>
    </alternativeName>
</protein>
<geneLocation type="chloroplast" evidence="10"/>
<comment type="subcellular location">
    <subcellularLocation>
        <location evidence="9">Plastid</location>
        <location evidence="9">Chloroplast thylakoid membrane</location>
        <topology evidence="9">Single-pass membrane protein</topology>
    </subcellularLocation>
</comment>
<evidence type="ECO:0000256" key="4">
    <source>
        <dbReference type="ARBA" id="ARBA00022692"/>
    </source>
</evidence>
<dbReference type="GO" id="GO:0009522">
    <property type="term" value="C:photosystem I"/>
    <property type="evidence" value="ECO:0007669"/>
    <property type="project" value="UniProtKB-KW"/>
</dbReference>
<keyword evidence="2 9" id="KW-0602">Photosynthesis</keyword>
<reference evidence="10" key="1">
    <citation type="journal article" date="2015" name="J. Eukaryot. Microbiol.">
        <title>Chloroplast Genome Evolution in the Euglenaceae.</title>
        <authorList>
            <person name="Bennett M.S."/>
            <person name="Triemer R.E."/>
        </authorList>
    </citation>
    <scope>NUCLEOTIDE SEQUENCE</scope>
    <source>
        <strain evidence="10">SAG 1224-5/15</strain>
    </source>
</reference>
<organism evidence="10">
    <name type="scientific">Euglena gracilis var. bacillaris</name>
    <dbReference type="NCBI Taxonomy" id="158060"/>
    <lineage>
        <taxon>Eukaryota</taxon>
        <taxon>Discoba</taxon>
        <taxon>Euglenozoa</taxon>
        <taxon>Euglenida</taxon>
        <taxon>Spirocuta</taxon>
        <taxon>Euglenophyceae</taxon>
        <taxon>Euglenales</taxon>
        <taxon>Euglenaceae</taxon>
        <taxon>Euglena</taxon>
    </lineage>
</organism>
<dbReference type="SUPFAM" id="SSF81548">
    <property type="entry name" value="Subunit XII of photosystem I reaction centre, PsaM"/>
    <property type="match status" value="1"/>
</dbReference>
<evidence type="ECO:0000256" key="5">
    <source>
        <dbReference type="ARBA" id="ARBA00022836"/>
    </source>
</evidence>
<dbReference type="GO" id="GO:0015979">
    <property type="term" value="P:photosynthesis"/>
    <property type="evidence" value="ECO:0007669"/>
    <property type="project" value="UniProtKB-UniRule"/>
</dbReference>
<keyword evidence="7 9" id="KW-0793">Thylakoid</keyword>
<keyword evidence="3 10" id="KW-0934">Plastid</keyword>
<evidence type="ECO:0000256" key="1">
    <source>
        <dbReference type="ARBA" id="ARBA00022528"/>
    </source>
</evidence>
<gene>
    <name evidence="9 10" type="primary">psaM</name>
</gene>